<name>A0A1A5YN30_9BACL</name>
<comment type="caution">
    <text evidence="1">The sequence shown here is derived from an EMBL/GenBank/DDBJ whole genome shotgun (WGS) entry which is preliminary data.</text>
</comment>
<keyword evidence="2" id="KW-1185">Reference proteome</keyword>
<accession>A0A1A5YN30</accession>
<reference evidence="1 2" key="1">
    <citation type="submission" date="2016-05" db="EMBL/GenBank/DDBJ databases">
        <title>Paenibacillus oryzae. sp. nov., isolated from the rice root.</title>
        <authorList>
            <person name="Zhang J."/>
            <person name="Zhang X."/>
        </authorList>
    </citation>
    <scope>NUCLEOTIDE SEQUENCE [LARGE SCALE GENOMIC DNA]</scope>
    <source>
        <strain evidence="1 2">1DrF-4</strain>
    </source>
</reference>
<organism evidence="1 2">
    <name type="scientific">Paenibacillus oryzae</name>
    <dbReference type="NCBI Taxonomy" id="1844972"/>
    <lineage>
        <taxon>Bacteria</taxon>
        <taxon>Bacillati</taxon>
        <taxon>Bacillota</taxon>
        <taxon>Bacilli</taxon>
        <taxon>Bacillales</taxon>
        <taxon>Paenibacillaceae</taxon>
        <taxon>Paenibacillus</taxon>
    </lineage>
</organism>
<dbReference type="OrthoDB" id="2930633at2"/>
<dbReference type="EMBL" id="LYPA01000042">
    <property type="protein sequence ID" value="OBR66963.1"/>
    <property type="molecule type" value="Genomic_DNA"/>
</dbReference>
<proteinExistence type="predicted"/>
<dbReference type="STRING" id="1844972.A7K91_21795"/>
<dbReference type="AlphaFoldDB" id="A0A1A5YN30"/>
<evidence type="ECO:0000313" key="1">
    <source>
        <dbReference type="EMBL" id="OBR66963.1"/>
    </source>
</evidence>
<dbReference type="RefSeq" id="WP_068680950.1">
    <property type="nucleotide sequence ID" value="NZ_LYPA01000042.1"/>
</dbReference>
<dbReference type="Proteomes" id="UP000092024">
    <property type="component" value="Unassembled WGS sequence"/>
</dbReference>
<gene>
    <name evidence="1" type="ORF">A7K91_21795</name>
</gene>
<protein>
    <submittedName>
        <fullName evidence="1">Uncharacterized protein</fullName>
    </submittedName>
</protein>
<sequence length="111" mass="12530">MIKYGMDAAHELIFAGFQARIEKRDSQWIDIWLKPELAESSLLPGDIIDFSILVIATPDGQLVQSVALDEDCDCEYSFTPSEKEQIAAFIRQEGIQRQICEAAVPQEGKLW</sequence>
<evidence type="ECO:0000313" key="2">
    <source>
        <dbReference type="Proteomes" id="UP000092024"/>
    </source>
</evidence>